<accession>A0AAV0D0Q1</accession>
<dbReference type="InterPro" id="IPR056592">
    <property type="entry name" value="Beta-prop_At3g26010-like"/>
</dbReference>
<evidence type="ECO:0000259" key="1">
    <source>
        <dbReference type="PROSITE" id="PS50181"/>
    </source>
</evidence>
<dbReference type="PROSITE" id="PS50181">
    <property type="entry name" value="FBOX"/>
    <property type="match status" value="1"/>
</dbReference>
<evidence type="ECO:0000313" key="3">
    <source>
        <dbReference type="Proteomes" id="UP001152523"/>
    </source>
</evidence>
<dbReference type="PANTHER" id="PTHR31672">
    <property type="entry name" value="BNACNNG10540D PROTEIN"/>
    <property type="match status" value="1"/>
</dbReference>
<keyword evidence="3" id="KW-1185">Reference proteome</keyword>
<dbReference type="SUPFAM" id="SSF81383">
    <property type="entry name" value="F-box domain"/>
    <property type="match status" value="1"/>
</dbReference>
<evidence type="ECO:0000313" key="2">
    <source>
        <dbReference type="EMBL" id="CAH9086825.1"/>
    </source>
</evidence>
<name>A0AAV0D0Q1_9ASTE</name>
<sequence>MNEQILAEILIRLPPYSVYRFRAVSKSWNELISHPYFIKKYDGRQRRPDDVGLLRLIMGDMYCPCSFSHSKTPKKSLECDFLDLMVSRMFLERLKFINTSNGLILCKSDRYEQKYLVLNPITKRSVTLPPPPYSRSAGSIGLMCEENKNQLSAKYTVVRTAGEGEKGTMQIVTYSSETGVWVAAKLPVIAAAAAKEDIYFYLFRDPPLVMNGVFHWYQCTTTPTRGGSMLGLWWAEAQGKVKNNYFFKVLFLKNSIQPTPNFSITQSNFSA</sequence>
<dbReference type="InterPro" id="IPR050796">
    <property type="entry name" value="SCF_F-box_component"/>
</dbReference>
<feature type="domain" description="F-box" evidence="1">
    <location>
        <begin position="1"/>
        <end position="41"/>
    </location>
</feature>
<proteinExistence type="predicted"/>
<dbReference type="InterPro" id="IPR036047">
    <property type="entry name" value="F-box-like_dom_sf"/>
</dbReference>
<dbReference type="SMART" id="SM00256">
    <property type="entry name" value="FBOX"/>
    <property type="match status" value="1"/>
</dbReference>
<dbReference type="PANTHER" id="PTHR31672:SF9">
    <property type="entry name" value="F-BOX DOMAIN-CONTAINING PROTEIN"/>
    <property type="match status" value="1"/>
</dbReference>
<dbReference type="Pfam" id="PF00646">
    <property type="entry name" value="F-box"/>
    <property type="match status" value="1"/>
</dbReference>
<dbReference type="AlphaFoldDB" id="A0AAV0D0Q1"/>
<dbReference type="InterPro" id="IPR001810">
    <property type="entry name" value="F-box_dom"/>
</dbReference>
<gene>
    <name evidence="2" type="ORF">CEPIT_LOCUS9929</name>
</gene>
<dbReference type="Proteomes" id="UP001152523">
    <property type="component" value="Unassembled WGS sequence"/>
</dbReference>
<protein>
    <recommendedName>
        <fullName evidence="1">F-box domain-containing protein</fullName>
    </recommendedName>
</protein>
<dbReference type="Gene3D" id="1.20.1280.50">
    <property type="match status" value="1"/>
</dbReference>
<organism evidence="2 3">
    <name type="scientific">Cuscuta epithymum</name>
    <dbReference type="NCBI Taxonomy" id="186058"/>
    <lineage>
        <taxon>Eukaryota</taxon>
        <taxon>Viridiplantae</taxon>
        <taxon>Streptophyta</taxon>
        <taxon>Embryophyta</taxon>
        <taxon>Tracheophyta</taxon>
        <taxon>Spermatophyta</taxon>
        <taxon>Magnoliopsida</taxon>
        <taxon>eudicotyledons</taxon>
        <taxon>Gunneridae</taxon>
        <taxon>Pentapetalae</taxon>
        <taxon>asterids</taxon>
        <taxon>lamiids</taxon>
        <taxon>Solanales</taxon>
        <taxon>Convolvulaceae</taxon>
        <taxon>Cuscuteae</taxon>
        <taxon>Cuscuta</taxon>
        <taxon>Cuscuta subgen. Cuscuta</taxon>
    </lineage>
</organism>
<comment type="caution">
    <text evidence="2">The sequence shown here is derived from an EMBL/GenBank/DDBJ whole genome shotgun (WGS) entry which is preliminary data.</text>
</comment>
<reference evidence="2" key="1">
    <citation type="submission" date="2022-07" db="EMBL/GenBank/DDBJ databases">
        <authorList>
            <person name="Macas J."/>
            <person name="Novak P."/>
            <person name="Neumann P."/>
        </authorList>
    </citation>
    <scope>NUCLEOTIDE SEQUENCE</scope>
</reference>
<dbReference type="EMBL" id="CAMAPF010000057">
    <property type="protein sequence ID" value="CAH9086825.1"/>
    <property type="molecule type" value="Genomic_DNA"/>
</dbReference>
<dbReference type="Pfam" id="PF24750">
    <property type="entry name" value="b-prop_At3g26010-like"/>
    <property type="match status" value="1"/>
</dbReference>